<dbReference type="PROSITE" id="PS50977">
    <property type="entry name" value="HTH_TETR_2"/>
    <property type="match status" value="1"/>
</dbReference>
<dbReference type="Proteomes" id="UP000321464">
    <property type="component" value="Unassembled WGS sequence"/>
</dbReference>
<evidence type="ECO:0000256" key="4">
    <source>
        <dbReference type="ARBA" id="ARBA00023163"/>
    </source>
</evidence>
<keyword evidence="4" id="KW-0804">Transcription</keyword>
<evidence type="ECO:0000256" key="3">
    <source>
        <dbReference type="ARBA" id="ARBA00023125"/>
    </source>
</evidence>
<name>A0A512AG62_9SPHN</name>
<dbReference type="InterPro" id="IPR050109">
    <property type="entry name" value="HTH-type_TetR-like_transc_reg"/>
</dbReference>
<gene>
    <name evidence="7" type="ORF">NSE01_05120</name>
</gene>
<keyword evidence="8" id="KW-1185">Reference proteome</keyword>
<proteinExistence type="predicted"/>
<dbReference type="SUPFAM" id="SSF46689">
    <property type="entry name" value="Homeodomain-like"/>
    <property type="match status" value="1"/>
</dbReference>
<evidence type="ECO:0000256" key="1">
    <source>
        <dbReference type="ARBA" id="ARBA00022491"/>
    </source>
</evidence>
<evidence type="ECO:0000313" key="7">
    <source>
        <dbReference type="EMBL" id="GEN98679.1"/>
    </source>
</evidence>
<sequence length="205" mass="21647">MPAAIDHDARRIALAEVAADLVAAGGAEAATVRAVAAAAGFSTKAVTHYFADKRALMLLTYRHAALGSKARTEASQPAEGGDIAAMLHALLPTDPTVERDWRVWFSFWGMAIADPEFAAEQRTRVRELVGRIGDVLACDPACAHLAADERQPAASALLAALVGIATQVVFDPEAWPAAEQVRAIDSACARIKRQAAPSHPALSQF</sequence>
<dbReference type="InterPro" id="IPR039538">
    <property type="entry name" value="BetI_C"/>
</dbReference>
<dbReference type="InterPro" id="IPR001647">
    <property type="entry name" value="HTH_TetR"/>
</dbReference>
<dbReference type="AlphaFoldDB" id="A0A512AG62"/>
<feature type="DNA-binding region" description="H-T-H motif" evidence="5">
    <location>
        <begin position="31"/>
        <end position="50"/>
    </location>
</feature>
<dbReference type="PANTHER" id="PTHR30055">
    <property type="entry name" value="HTH-TYPE TRANSCRIPTIONAL REGULATOR RUTR"/>
    <property type="match status" value="1"/>
</dbReference>
<evidence type="ECO:0000313" key="8">
    <source>
        <dbReference type="Proteomes" id="UP000321464"/>
    </source>
</evidence>
<dbReference type="InterPro" id="IPR009057">
    <property type="entry name" value="Homeodomain-like_sf"/>
</dbReference>
<evidence type="ECO:0000259" key="6">
    <source>
        <dbReference type="PROSITE" id="PS50977"/>
    </source>
</evidence>
<organism evidence="7 8">
    <name type="scientific">Novosphingobium sediminis</name>
    <dbReference type="NCBI Taxonomy" id="707214"/>
    <lineage>
        <taxon>Bacteria</taxon>
        <taxon>Pseudomonadati</taxon>
        <taxon>Pseudomonadota</taxon>
        <taxon>Alphaproteobacteria</taxon>
        <taxon>Sphingomonadales</taxon>
        <taxon>Sphingomonadaceae</taxon>
        <taxon>Novosphingobium</taxon>
    </lineage>
</organism>
<evidence type="ECO:0000256" key="2">
    <source>
        <dbReference type="ARBA" id="ARBA00023015"/>
    </source>
</evidence>
<dbReference type="OrthoDB" id="9809265at2"/>
<keyword evidence="1" id="KW-0678">Repressor</keyword>
<evidence type="ECO:0000256" key="5">
    <source>
        <dbReference type="PROSITE-ProRule" id="PRU00335"/>
    </source>
</evidence>
<feature type="domain" description="HTH tetR-type" evidence="6">
    <location>
        <begin position="8"/>
        <end position="68"/>
    </location>
</feature>
<dbReference type="PANTHER" id="PTHR30055:SF148">
    <property type="entry name" value="TETR-FAMILY TRANSCRIPTIONAL REGULATOR"/>
    <property type="match status" value="1"/>
</dbReference>
<dbReference type="RefSeq" id="WP_147158068.1">
    <property type="nucleotide sequence ID" value="NZ_BJYR01000003.1"/>
</dbReference>
<keyword evidence="3 5" id="KW-0238">DNA-binding</keyword>
<reference evidence="7 8" key="1">
    <citation type="submission" date="2019-07" db="EMBL/GenBank/DDBJ databases">
        <title>Whole genome shotgun sequence of Novosphingobium sediminis NBRC 106119.</title>
        <authorList>
            <person name="Hosoyama A."/>
            <person name="Uohara A."/>
            <person name="Ohji S."/>
            <person name="Ichikawa N."/>
        </authorList>
    </citation>
    <scope>NUCLEOTIDE SEQUENCE [LARGE SCALE GENOMIC DNA]</scope>
    <source>
        <strain evidence="7 8">NBRC 106119</strain>
    </source>
</reference>
<dbReference type="Pfam" id="PF00440">
    <property type="entry name" value="TetR_N"/>
    <property type="match status" value="1"/>
</dbReference>
<dbReference type="GO" id="GO:0000976">
    <property type="term" value="F:transcription cis-regulatory region binding"/>
    <property type="evidence" value="ECO:0007669"/>
    <property type="project" value="TreeGrafter"/>
</dbReference>
<keyword evidence="2" id="KW-0805">Transcription regulation</keyword>
<dbReference type="Pfam" id="PF13977">
    <property type="entry name" value="TetR_C_6"/>
    <property type="match status" value="1"/>
</dbReference>
<dbReference type="GO" id="GO:0003700">
    <property type="term" value="F:DNA-binding transcription factor activity"/>
    <property type="evidence" value="ECO:0007669"/>
    <property type="project" value="TreeGrafter"/>
</dbReference>
<protein>
    <recommendedName>
        <fullName evidence="6">HTH tetR-type domain-containing protein</fullName>
    </recommendedName>
</protein>
<dbReference type="SUPFAM" id="SSF48498">
    <property type="entry name" value="Tetracyclin repressor-like, C-terminal domain"/>
    <property type="match status" value="1"/>
</dbReference>
<accession>A0A512AG62</accession>
<dbReference type="Gene3D" id="1.10.357.10">
    <property type="entry name" value="Tetracycline Repressor, domain 2"/>
    <property type="match status" value="1"/>
</dbReference>
<dbReference type="EMBL" id="BJYR01000003">
    <property type="protein sequence ID" value="GEN98679.1"/>
    <property type="molecule type" value="Genomic_DNA"/>
</dbReference>
<comment type="caution">
    <text evidence="7">The sequence shown here is derived from an EMBL/GenBank/DDBJ whole genome shotgun (WGS) entry which is preliminary data.</text>
</comment>
<dbReference type="InterPro" id="IPR036271">
    <property type="entry name" value="Tet_transcr_reg_TetR-rel_C_sf"/>
</dbReference>